<feature type="non-terminal residue" evidence="1">
    <location>
        <position position="37"/>
    </location>
</feature>
<dbReference type="EMBL" id="CATNWA010006634">
    <property type="protein sequence ID" value="CAI9552518.1"/>
    <property type="molecule type" value="Genomic_DNA"/>
</dbReference>
<dbReference type="Proteomes" id="UP001162483">
    <property type="component" value="Unassembled WGS sequence"/>
</dbReference>
<organism evidence="1 2">
    <name type="scientific">Staurois parvus</name>
    <dbReference type="NCBI Taxonomy" id="386267"/>
    <lineage>
        <taxon>Eukaryota</taxon>
        <taxon>Metazoa</taxon>
        <taxon>Chordata</taxon>
        <taxon>Craniata</taxon>
        <taxon>Vertebrata</taxon>
        <taxon>Euteleostomi</taxon>
        <taxon>Amphibia</taxon>
        <taxon>Batrachia</taxon>
        <taxon>Anura</taxon>
        <taxon>Neobatrachia</taxon>
        <taxon>Ranoidea</taxon>
        <taxon>Ranidae</taxon>
        <taxon>Staurois</taxon>
    </lineage>
</organism>
<accession>A0ABN9BXQ5</accession>
<keyword evidence="2" id="KW-1185">Reference proteome</keyword>
<evidence type="ECO:0000313" key="1">
    <source>
        <dbReference type="EMBL" id="CAI9552518.1"/>
    </source>
</evidence>
<gene>
    <name evidence="1" type="ORF">SPARVUS_LOCUS3894628</name>
</gene>
<evidence type="ECO:0000313" key="2">
    <source>
        <dbReference type="Proteomes" id="UP001162483"/>
    </source>
</evidence>
<proteinExistence type="predicted"/>
<comment type="caution">
    <text evidence="1">The sequence shown here is derived from an EMBL/GenBank/DDBJ whole genome shotgun (WGS) entry which is preliminary data.</text>
</comment>
<protein>
    <submittedName>
        <fullName evidence="1">Uncharacterized protein</fullName>
    </submittedName>
</protein>
<sequence>MSCQSAPGYTSVPIIAAYQCSIISASSSMPTSAASSV</sequence>
<name>A0ABN9BXQ5_9NEOB</name>
<reference evidence="1" key="1">
    <citation type="submission" date="2023-05" db="EMBL/GenBank/DDBJ databases">
        <authorList>
            <person name="Stuckert A."/>
        </authorList>
    </citation>
    <scope>NUCLEOTIDE SEQUENCE</scope>
</reference>